<dbReference type="GO" id="GO:0003677">
    <property type="term" value="F:DNA binding"/>
    <property type="evidence" value="ECO:0007669"/>
    <property type="project" value="InterPro"/>
</dbReference>
<dbReference type="Gene3D" id="1.10.260.40">
    <property type="entry name" value="lambda repressor-like DNA-binding domains"/>
    <property type="match status" value="1"/>
</dbReference>
<evidence type="ECO:0000313" key="3">
    <source>
        <dbReference type="Proteomes" id="UP000316096"/>
    </source>
</evidence>
<protein>
    <submittedName>
        <fullName evidence="2">Helix-turn-helix protein</fullName>
    </submittedName>
</protein>
<organism evidence="2 3">
    <name type="scientific">Actinoallomurus bryophytorum</name>
    <dbReference type="NCBI Taxonomy" id="1490222"/>
    <lineage>
        <taxon>Bacteria</taxon>
        <taxon>Bacillati</taxon>
        <taxon>Actinomycetota</taxon>
        <taxon>Actinomycetes</taxon>
        <taxon>Streptosporangiales</taxon>
        <taxon>Thermomonosporaceae</taxon>
        <taxon>Actinoallomurus</taxon>
    </lineage>
</organism>
<dbReference type="InterPro" id="IPR010982">
    <property type="entry name" value="Lambda_DNA-bd_dom_sf"/>
</dbReference>
<dbReference type="Pfam" id="PF13560">
    <property type="entry name" value="HTH_31"/>
    <property type="match status" value="1"/>
</dbReference>
<name>A0A543CE62_9ACTN</name>
<dbReference type="EMBL" id="VFOZ01000001">
    <property type="protein sequence ID" value="TQL95385.1"/>
    <property type="molecule type" value="Genomic_DNA"/>
</dbReference>
<keyword evidence="3" id="KW-1185">Reference proteome</keyword>
<dbReference type="SUPFAM" id="SSF47413">
    <property type="entry name" value="lambda repressor-like DNA-binding domains"/>
    <property type="match status" value="1"/>
</dbReference>
<dbReference type="InterPro" id="IPR001387">
    <property type="entry name" value="Cro/C1-type_HTH"/>
</dbReference>
<dbReference type="CDD" id="cd00093">
    <property type="entry name" value="HTH_XRE"/>
    <property type="match status" value="1"/>
</dbReference>
<evidence type="ECO:0000313" key="2">
    <source>
        <dbReference type="EMBL" id="TQL95385.1"/>
    </source>
</evidence>
<dbReference type="Pfam" id="PF19054">
    <property type="entry name" value="DUF5753"/>
    <property type="match status" value="1"/>
</dbReference>
<dbReference type="PROSITE" id="PS50943">
    <property type="entry name" value="HTH_CROC1"/>
    <property type="match status" value="1"/>
</dbReference>
<dbReference type="AlphaFoldDB" id="A0A543CE62"/>
<dbReference type="Proteomes" id="UP000316096">
    <property type="component" value="Unassembled WGS sequence"/>
</dbReference>
<evidence type="ECO:0000259" key="1">
    <source>
        <dbReference type="PROSITE" id="PS50943"/>
    </source>
</evidence>
<accession>A0A543CE62</accession>
<comment type="caution">
    <text evidence="2">The sequence shown here is derived from an EMBL/GenBank/DDBJ whole genome shotgun (WGS) entry which is preliminary data.</text>
</comment>
<proteinExistence type="predicted"/>
<sequence>MNESPNPRSSMYDFIAYYLRFLRRQHGWSGGALAELLNCARSSISRLESGQAKLALDQAEKLDAAWNTGGLFGIMVYYATYAGDPDWFKAHLEFEGRATSLKMYELSVVPGLLQTEEYARALFLSFDVKDVDGKVAQRMARQERLTGASAPRLWILLAQPVLEWHVGGPDVLYRQLAKLLEVSQMPNVSLRVLPKTAGAHPGMPGAFKIIRVGGTDLVYTEAVGGGRLAQGASEVETFQDRYDGISAKALPEDSSRRLIEQTMEVIRHDPMA</sequence>
<feature type="domain" description="HTH cro/C1-type" evidence="1">
    <location>
        <begin position="19"/>
        <end position="62"/>
    </location>
</feature>
<reference evidence="2 3" key="1">
    <citation type="submission" date="2019-06" db="EMBL/GenBank/DDBJ databases">
        <title>Sequencing the genomes of 1000 actinobacteria strains.</title>
        <authorList>
            <person name="Klenk H.-P."/>
        </authorList>
    </citation>
    <scope>NUCLEOTIDE SEQUENCE [LARGE SCALE GENOMIC DNA]</scope>
    <source>
        <strain evidence="2 3">DSM 102200</strain>
    </source>
</reference>
<gene>
    <name evidence="2" type="ORF">FB559_0888</name>
</gene>
<dbReference type="SMART" id="SM00530">
    <property type="entry name" value="HTH_XRE"/>
    <property type="match status" value="1"/>
</dbReference>
<dbReference type="InterPro" id="IPR043917">
    <property type="entry name" value="DUF5753"/>
</dbReference>